<sequence length="347" mass="39352">METHVDFLEWLELDMALKILACLDDLADLIRASAVSRYWQNIVVSNGLSKQLCMRTYPQLACITRVDELGHDNSGEIEHRAYASLFRALTAFPLTYCIADPVSASSTDYYPEESIMNTLDPRDIIHNRGCYWSSKGSNDPETPETLIYNLTANLCVITEFYFHPYQALFQSDYPIYSPRFVRFRMGHPKSSTVLSYDYIEAQECADDKFIWTYTSQMFPVVQLPEPVICIGGYLQVELLGRVQKQASDDNVAHVQAIGRKLSPAFSVEFSEASNSVSLKYDAEEYGVTVSNGHNDSLSTSILPVQPPRQLDFLAEDVVLIIYVQCCLICSIILFIVSNILFYKLLWS</sequence>
<dbReference type="EMBL" id="JAMZMK010008428">
    <property type="protein sequence ID" value="KAI7740445.1"/>
    <property type="molecule type" value="Genomic_DNA"/>
</dbReference>
<dbReference type="PANTHER" id="PTHR39741">
    <property type="entry name" value="F-BOX DOMAIN CONTAINING PROTEIN, EXPRESSED"/>
    <property type="match status" value="1"/>
</dbReference>
<dbReference type="AlphaFoldDB" id="A0AAD5CFM9"/>
<dbReference type="Pfam" id="PF12937">
    <property type="entry name" value="F-box-like"/>
    <property type="match status" value="1"/>
</dbReference>
<dbReference type="SUPFAM" id="SSF81383">
    <property type="entry name" value="F-box domain"/>
    <property type="match status" value="1"/>
</dbReference>
<keyword evidence="1" id="KW-0812">Transmembrane</keyword>
<keyword evidence="1" id="KW-0472">Membrane</keyword>
<dbReference type="InterPro" id="IPR036047">
    <property type="entry name" value="F-box-like_dom_sf"/>
</dbReference>
<dbReference type="Proteomes" id="UP001206925">
    <property type="component" value="Unassembled WGS sequence"/>
</dbReference>
<evidence type="ECO:0000259" key="2">
    <source>
        <dbReference type="Pfam" id="PF12937"/>
    </source>
</evidence>
<feature type="transmembrane region" description="Helical" evidence="1">
    <location>
        <begin position="317"/>
        <end position="341"/>
    </location>
</feature>
<accession>A0AAD5CFM9</accession>
<evidence type="ECO:0000313" key="4">
    <source>
        <dbReference type="Proteomes" id="UP001206925"/>
    </source>
</evidence>
<dbReference type="Gene3D" id="1.20.1280.50">
    <property type="match status" value="1"/>
</dbReference>
<name>A0AAD5CFM9_AMBAR</name>
<dbReference type="InterPro" id="IPR055336">
    <property type="entry name" value="At4g00755-like"/>
</dbReference>
<gene>
    <name evidence="3" type="ORF">M8C21_024688</name>
</gene>
<proteinExistence type="predicted"/>
<evidence type="ECO:0000313" key="3">
    <source>
        <dbReference type="EMBL" id="KAI7740445.1"/>
    </source>
</evidence>
<evidence type="ECO:0000256" key="1">
    <source>
        <dbReference type="SAM" id="Phobius"/>
    </source>
</evidence>
<keyword evidence="4" id="KW-1185">Reference proteome</keyword>
<feature type="domain" description="F-box" evidence="2">
    <location>
        <begin position="15"/>
        <end position="55"/>
    </location>
</feature>
<dbReference type="PANTHER" id="PTHR39741:SF14">
    <property type="entry name" value="F-BOX DOMAIN-CONTAINING PROTEIN"/>
    <property type="match status" value="1"/>
</dbReference>
<keyword evidence="1" id="KW-1133">Transmembrane helix</keyword>
<comment type="caution">
    <text evidence="3">The sequence shown here is derived from an EMBL/GenBank/DDBJ whole genome shotgun (WGS) entry which is preliminary data.</text>
</comment>
<protein>
    <recommendedName>
        <fullName evidence="2">F-box domain-containing protein</fullName>
    </recommendedName>
</protein>
<dbReference type="InterPro" id="IPR001810">
    <property type="entry name" value="F-box_dom"/>
</dbReference>
<reference evidence="3" key="1">
    <citation type="submission" date="2022-06" db="EMBL/GenBank/DDBJ databases">
        <title>Uncovering the hologenomic basis of an extraordinary plant invasion.</title>
        <authorList>
            <person name="Bieker V.C."/>
            <person name="Martin M.D."/>
            <person name="Gilbert T."/>
            <person name="Hodgins K."/>
            <person name="Battlay P."/>
            <person name="Petersen B."/>
            <person name="Wilson J."/>
        </authorList>
    </citation>
    <scope>NUCLEOTIDE SEQUENCE</scope>
    <source>
        <strain evidence="3">AA19_3_7</strain>
        <tissue evidence="3">Leaf</tissue>
    </source>
</reference>
<organism evidence="3 4">
    <name type="scientific">Ambrosia artemisiifolia</name>
    <name type="common">Common ragweed</name>
    <dbReference type="NCBI Taxonomy" id="4212"/>
    <lineage>
        <taxon>Eukaryota</taxon>
        <taxon>Viridiplantae</taxon>
        <taxon>Streptophyta</taxon>
        <taxon>Embryophyta</taxon>
        <taxon>Tracheophyta</taxon>
        <taxon>Spermatophyta</taxon>
        <taxon>Magnoliopsida</taxon>
        <taxon>eudicotyledons</taxon>
        <taxon>Gunneridae</taxon>
        <taxon>Pentapetalae</taxon>
        <taxon>asterids</taxon>
        <taxon>campanulids</taxon>
        <taxon>Asterales</taxon>
        <taxon>Asteraceae</taxon>
        <taxon>Asteroideae</taxon>
        <taxon>Heliantheae alliance</taxon>
        <taxon>Heliantheae</taxon>
        <taxon>Ambrosia</taxon>
    </lineage>
</organism>